<accession>A0A0R1EYZ9</accession>
<dbReference type="PANTHER" id="PTHR40039:SF1">
    <property type="entry name" value="PROTEIN DLTD"/>
    <property type="match status" value="1"/>
</dbReference>
<dbReference type="PIRSF" id="PIRSF021438">
    <property type="entry name" value="DltD"/>
    <property type="match status" value="1"/>
</dbReference>
<dbReference type="GO" id="GO:0005886">
    <property type="term" value="C:plasma membrane"/>
    <property type="evidence" value="ECO:0007669"/>
    <property type="project" value="UniProtKB-UniRule"/>
</dbReference>
<dbReference type="Pfam" id="PF04914">
    <property type="entry name" value="DltD"/>
    <property type="match status" value="1"/>
</dbReference>
<evidence type="ECO:0000256" key="1">
    <source>
        <dbReference type="PIRNR" id="PIRNR021438"/>
    </source>
</evidence>
<comment type="pathway">
    <text evidence="1">Cell wall biogenesis; lipoteichoic acid biosynthesis.</text>
</comment>
<dbReference type="NCBIfam" id="TIGR04092">
    <property type="entry name" value="LTA_DltD"/>
    <property type="match status" value="1"/>
</dbReference>
<gene>
    <name evidence="2" type="ORF">FD22_GL002118</name>
</gene>
<dbReference type="RefSeq" id="WP_003678129.1">
    <property type="nucleotide sequence ID" value="NZ_AZCN01000067.1"/>
</dbReference>
<evidence type="ECO:0000313" key="3">
    <source>
        <dbReference type="Proteomes" id="UP000051181"/>
    </source>
</evidence>
<comment type="caution">
    <text evidence="2">The sequence shown here is derived from an EMBL/GenBank/DDBJ whole genome shotgun (WGS) entry which is preliminary data.</text>
</comment>
<name>A0A0R1EYZ9_9LACO</name>
<dbReference type="InterPro" id="IPR006998">
    <property type="entry name" value="DltD"/>
</dbReference>
<protein>
    <recommendedName>
        <fullName evidence="1">Protein DltD</fullName>
    </recommendedName>
</protein>
<dbReference type="InterPro" id="IPR023896">
    <property type="entry name" value="LTA_DltD"/>
</dbReference>
<dbReference type="AlphaFoldDB" id="A0A0R1EYZ9"/>
<dbReference type="EMBL" id="AZCN01000067">
    <property type="protein sequence ID" value="KRK14776.1"/>
    <property type="molecule type" value="Genomic_DNA"/>
</dbReference>
<organism evidence="2 3">
    <name type="scientific">Loigolactobacillus coryniformis subsp. coryniformis KCTC 3167 = DSM 20001</name>
    <dbReference type="NCBI Taxonomy" id="913848"/>
    <lineage>
        <taxon>Bacteria</taxon>
        <taxon>Bacillati</taxon>
        <taxon>Bacillota</taxon>
        <taxon>Bacilli</taxon>
        <taxon>Lactobacillales</taxon>
        <taxon>Lactobacillaceae</taxon>
        <taxon>Loigolactobacillus</taxon>
    </lineage>
</organism>
<dbReference type="eggNOG" id="COG3966">
    <property type="taxonomic scope" value="Bacteria"/>
</dbReference>
<proteinExistence type="inferred from homology"/>
<comment type="similarity">
    <text evidence="1">Belongs to the DltD family.</text>
</comment>
<dbReference type="Proteomes" id="UP000051181">
    <property type="component" value="Unassembled WGS sequence"/>
</dbReference>
<dbReference type="PATRIC" id="fig|913848.6.peg.2164"/>
<keyword evidence="1" id="KW-0472">Membrane</keyword>
<dbReference type="GeneID" id="65915761"/>
<dbReference type="GO" id="GO:0070395">
    <property type="term" value="P:lipoteichoic acid biosynthetic process"/>
    <property type="evidence" value="ECO:0007669"/>
    <property type="project" value="UniProtKB-UniRule"/>
</dbReference>
<dbReference type="PANTHER" id="PTHR40039">
    <property type="entry name" value="PROTEIN DLTD"/>
    <property type="match status" value="1"/>
</dbReference>
<sequence>MKVKGSQLWLIFGPVIVAASLLVLFLSLPLGLGHFSAQTQKKAAVSLSSKVFRGRKIKQQALQNGYVPFFGSSELSRLDAFHPAVLAAKYHRAYRPFLLGAAGSQSLTHYFIMQNLGRQLEGKKAVFIISPQWFTKSGQRPDAFDFYYSPLQTTDWIINAKNNIADRYTAKRLLQMPSGRASQVTAAALKNIVNGKPISNFQKIFLQGKETILLNEDSLFSRFQANKNLAEVQKGEKFLPPHYSVSQLNRLAIKVGHHETNSNQLGIKNSFYKTRLSGDRIKVLKNSQNNFDYRQSPEYSDFELVLNQFAKWHVKVQFIIPPVNARWAKYTGLSMPMIRQTDQKIEYQLRQQGFNNVLDLTNNGSEKYFMEDTIHLGWRGWVKVDQTVDPFLTKQQPQPNYNIQNRFFTKKWQTATKIE</sequence>
<keyword evidence="1" id="KW-1003">Cell membrane</keyword>
<reference evidence="2 3" key="1">
    <citation type="journal article" date="2015" name="Genome Announc.">
        <title>Expanding the biotechnology potential of lactobacilli through comparative genomics of 213 strains and associated genera.</title>
        <authorList>
            <person name="Sun Z."/>
            <person name="Harris H.M."/>
            <person name="McCann A."/>
            <person name="Guo C."/>
            <person name="Argimon S."/>
            <person name="Zhang W."/>
            <person name="Yang X."/>
            <person name="Jeffery I.B."/>
            <person name="Cooney J.C."/>
            <person name="Kagawa T.F."/>
            <person name="Liu W."/>
            <person name="Song Y."/>
            <person name="Salvetti E."/>
            <person name="Wrobel A."/>
            <person name="Rasinkangas P."/>
            <person name="Parkhill J."/>
            <person name="Rea M.C."/>
            <person name="O'Sullivan O."/>
            <person name="Ritari J."/>
            <person name="Douillard F.P."/>
            <person name="Paul Ross R."/>
            <person name="Yang R."/>
            <person name="Briner A.E."/>
            <person name="Felis G.E."/>
            <person name="de Vos W.M."/>
            <person name="Barrangou R."/>
            <person name="Klaenhammer T.R."/>
            <person name="Caufield P.W."/>
            <person name="Cui Y."/>
            <person name="Zhang H."/>
            <person name="O'Toole P.W."/>
        </authorList>
    </citation>
    <scope>NUCLEOTIDE SEQUENCE [LARGE SCALE GENOMIC DNA]</scope>
    <source>
        <strain evidence="2 3">DSM 20001</strain>
    </source>
</reference>
<evidence type="ECO:0000313" key="2">
    <source>
        <dbReference type="EMBL" id="KRK14776.1"/>
    </source>
</evidence>
<dbReference type="UniPathway" id="UPA00556"/>